<keyword evidence="3" id="KW-1185">Reference proteome</keyword>
<name>A0A3S5BE29_9PLAT</name>
<evidence type="ECO:0000256" key="1">
    <source>
        <dbReference type="SAM" id="MobiDB-lite"/>
    </source>
</evidence>
<evidence type="ECO:0000313" key="2">
    <source>
        <dbReference type="EMBL" id="VEL20917.1"/>
    </source>
</evidence>
<organism evidence="2 3">
    <name type="scientific">Protopolystoma xenopodis</name>
    <dbReference type="NCBI Taxonomy" id="117903"/>
    <lineage>
        <taxon>Eukaryota</taxon>
        <taxon>Metazoa</taxon>
        <taxon>Spiralia</taxon>
        <taxon>Lophotrochozoa</taxon>
        <taxon>Platyhelminthes</taxon>
        <taxon>Monogenea</taxon>
        <taxon>Polyopisthocotylea</taxon>
        <taxon>Polystomatidea</taxon>
        <taxon>Polystomatidae</taxon>
        <taxon>Protopolystoma</taxon>
    </lineage>
</organism>
<feature type="region of interest" description="Disordered" evidence="1">
    <location>
        <begin position="212"/>
        <end position="233"/>
    </location>
</feature>
<dbReference type="AlphaFoldDB" id="A0A3S5BE29"/>
<sequence>MISTSLSRPSFIQSQTDARWITQNASRTSRVLSRKPISSLGQHQSSLGPTASGLLSLGSRYTPSSSAAFGNSAVGAMGGATVVGLTSAQMSGQLSSAGGLVERDANYRLAAAIAGTSGRGRPRGRRPLRGQFPVVPIDMVRQLGIEQQVILQPAAPVAMRNKAVLCRPLSMSRKTQANVLLGEIEVQVDSDLVDDTSRDLESEITDDTHILVEEPLRQKKPVGTQAQKEGSAV</sequence>
<gene>
    <name evidence="2" type="ORF">PXEA_LOCUS14357</name>
</gene>
<evidence type="ECO:0000313" key="3">
    <source>
        <dbReference type="Proteomes" id="UP000784294"/>
    </source>
</evidence>
<reference evidence="2" key="1">
    <citation type="submission" date="2018-11" db="EMBL/GenBank/DDBJ databases">
        <authorList>
            <consortium name="Pathogen Informatics"/>
        </authorList>
    </citation>
    <scope>NUCLEOTIDE SEQUENCE</scope>
</reference>
<proteinExistence type="predicted"/>
<feature type="compositionally biased region" description="Polar residues" evidence="1">
    <location>
        <begin position="224"/>
        <end position="233"/>
    </location>
</feature>
<protein>
    <submittedName>
        <fullName evidence="2">Uncharacterized protein</fullName>
    </submittedName>
</protein>
<dbReference type="EMBL" id="CAAALY010048586">
    <property type="protein sequence ID" value="VEL20917.1"/>
    <property type="molecule type" value="Genomic_DNA"/>
</dbReference>
<accession>A0A3S5BE29</accession>
<comment type="caution">
    <text evidence="2">The sequence shown here is derived from an EMBL/GenBank/DDBJ whole genome shotgun (WGS) entry which is preliminary data.</text>
</comment>
<dbReference type="Proteomes" id="UP000784294">
    <property type="component" value="Unassembled WGS sequence"/>
</dbReference>
<dbReference type="OrthoDB" id="10025028at2759"/>